<dbReference type="GO" id="GO:0070979">
    <property type="term" value="P:protein K11-linked ubiquitination"/>
    <property type="evidence" value="ECO:0007669"/>
    <property type="project" value="TreeGrafter"/>
</dbReference>
<protein>
    <recommendedName>
        <fullName evidence="8">Anaphase-promoting complex subunit 5</fullName>
    </recommendedName>
</protein>
<dbReference type="GO" id="GO:0005680">
    <property type="term" value="C:anaphase-promoting complex"/>
    <property type="evidence" value="ECO:0007669"/>
    <property type="project" value="InterPro"/>
</dbReference>
<keyword evidence="1" id="KW-0132">Cell division</keyword>
<dbReference type="AlphaFoldDB" id="A0AAD9IE11"/>
<dbReference type="PANTHER" id="PTHR12830">
    <property type="entry name" value="ANAPHASE-PROMOTING COMPLEX SUBUNIT 5"/>
    <property type="match status" value="1"/>
</dbReference>
<gene>
    <name evidence="6" type="ORF">QBZ16_001794</name>
</gene>
<dbReference type="PANTHER" id="PTHR12830:SF9">
    <property type="entry name" value="ANAPHASE-PROMOTING COMPLEX SUBUNIT 5"/>
    <property type="match status" value="1"/>
</dbReference>
<comment type="caution">
    <text evidence="6">The sequence shown here is derived from an EMBL/GenBank/DDBJ whole genome shotgun (WGS) entry which is preliminary data.</text>
</comment>
<organism evidence="6 7">
    <name type="scientific">Prototheca wickerhamii</name>
    <dbReference type="NCBI Taxonomy" id="3111"/>
    <lineage>
        <taxon>Eukaryota</taxon>
        <taxon>Viridiplantae</taxon>
        <taxon>Chlorophyta</taxon>
        <taxon>core chlorophytes</taxon>
        <taxon>Trebouxiophyceae</taxon>
        <taxon>Chlorellales</taxon>
        <taxon>Chlorellaceae</taxon>
        <taxon>Prototheca</taxon>
    </lineage>
</organism>
<dbReference type="InterPro" id="IPR037679">
    <property type="entry name" value="Apc5"/>
</dbReference>
<keyword evidence="2" id="KW-0498">Mitosis</keyword>
<evidence type="ECO:0000256" key="1">
    <source>
        <dbReference type="ARBA" id="ARBA00022618"/>
    </source>
</evidence>
<evidence type="ECO:0000313" key="7">
    <source>
        <dbReference type="Proteomes" id="UP001255856"/>
    </source>
</evidence>
<evidence type="ECO:0008006" key="8">
    <source>
        <dbReference type="Google" id="ProtNLM"/>
    </source>
</evidence>
<sequence>MDVMELRPYDVALTALLVSALRRDPERDAVDIDHDPTNTGHLAKVLHEEQKLTDLCGLDAYGVPSLFPGQVLDWMGERLASFQTVDDLAALFADDLCQALAAGAADGLFSVLGVHARRQRALFGLQPFEGACRLLEELQAEFAAAAAGEGAEAPEALERHQSPALLLRRAQLVRQRHDRGSVLPESAAAIVAGGEDNGASDCLPGDLPGLLPGPSLAARTLLRHETAMACGDHPEASATVRRWHDGQVADRVAPRPAARPRRCARWAADEVVRVAQSSGAVRLMARALALLDASEDAGDEAERRAQLRRAVALGDAELAAAVRLAQARRGGGLPGARGESTAGPRASGAAPATLSSALDASGDVSRLAAWAALEAAVPGDEAWDPTAPGAPADAPSGALPQQLVAAPGAVQDMFGPTGAVLSLSPSEQPDPMAEACRSARAATLGALACAGQTELARAFLRAGAPSLAQATLLMALRAERKERAPNDTQSQDASRLPAELRHDILACLARCCAAKAPGDDRPLPAPLAACGAELRMRAALLRGDAPLAGACAAALSDTATALTSKHSAQDAVLAASLGLAEASLLERDASGAYDAASTAQAQALREGDAPGALRCALACARARYESGDASGAIPETLGVVEAADRAGDVGCALQGRLLLTRLLCHMGHPERAERLARRQLALALAAQSQHAAAEAWLLLAECALLGAGREGGHVDEAVRKVPPRERSRPSVVDSECSDHPCRYVAC</sequence>
<evidence type="ECO:0000256" key="4">
    <source>
        <dbReference type="ARBA" id="ARBA00023306"/>
    </source>
</evidence>
<evidence type="ECO:0000256" key="2">
    <source>
        <dbReference type="ARBA" id="ARBA00022776"/>
    </source>
</evidence>
<keyword evidence="7" id="KW-1185">Reference proteome</keyword>
<keyword evidence="3" id="KW-0833">Ubl conjugation pathway</keyword>
<accession>A0AAD9IE11</accession>
<dbReference type="GO" id="GO:0031145">
    <property type="term" value="P:anaphase-promoting complex-dependent catabolic process"/>
    <property type="evidence" value="ECO:0007669"/>
    <property type="project" value="TreeGrafter"/>
</dbReference>
<dbReference type="EMBL" id="JASFZW010000014">
    <property type="protein sequence ID" value="KAK2075686.1"/>
    <property type="molecule type" value="Genomic_DNA"/>
</dbReference>
<proteinExistence type="predicted"/>
<name>A0AAD9IE11_PROWI</name>
<dbReference type="GO" id="GO:0051301">
    <property type="term" value="P:cell division"/>
    <property type="evidence" value="ECO:0007669"/>
    <property type="project" value="UniProtKB-KW"/>
</dbReference>
<evidence type="ECO:0000256" key="5">
    <source>
        <dbReference type="SAM" id="MobiDB-lite"/>
    </source>
</evidence>
<dbReference type="Proteomes" id="UP001255856">
    <property type="component" value="Unassembled WGS sequence"/>
</dbReference>
<keyword evidence="4" id="KW-0131">Cell cycle</keyword>
<reference evidence="6" key="1">
    <citation type="submission" date="2021-01" db="EMBL/GenBank/DDBJ databases">
        <authorList>
            <person name="Eckstrom K.M.E."/>
        </authorList>
    </citation>
    <scope>NUCLEOTIDE SEQUENCE</scope>
    <source>
        <strain evidence="6">UVCC 0001</strain>
    </source>
</reference>
<evidence type="ECO:0000313" key="6">
    <source>
        <dbReference type="EMBL" id="KAK2075686.1"/>
    </source>
</evidence>
<feature type="region of interest" description="Disordered" evidence="5">
    <location>
        <begin position="330"/>
        <end position="350"/>
    </location>
</feature>
<evidence type="ECO:0000256" key="3">
    <source>
        <dbReference type="ARBA" id="ARBA00022786"/>
    </source>
</evidence>
<dbReference type="GO" id="GO:0045842">
    <property type="term" value="P:positive regulation of mitotic metaphase/anaphase transition"/>
    <property type="evidence" value="ECO:0007669"/>
    <property type="project" value="TreeGrafter"/>
</dbReference>